<gene>
    <name evidence="1" type="ORF">A2729_05625</name>
</gene>
<sequence>MKERRNKKVKSTRDFGNFKHYILEKIDSPEEVRIREKYWKSSSGRKKLKVLFLKFLNKKS</sequence>
<evidence type="ECO:0000313" key="2">
    <source>
        <dbReference type="Proteomes" id="UP000178930"/>
    </source>
</evidence>
<name>A0A1G1XSS2_9BACT</name>
<organism evidence="1 2">
    <name type="scientific">Candidatus Buchananbacteria bacterium RIFCSPHIGHO2_01_FULL_39_14</name>
    <dbReference type="NCBI Taxonomy" id="1797532"/>
    <lineage>
        <taxon>Bacteria</taxon>
        <taxon>Candidatus Buchananiibacteriota</taxon>
    </lineage>
</organism>
<evidence type="ECO:0000313" key="1">
    <source>
        <dbReference type="EMBL" id="OGY43014.1"/>
    </source>
</evidence>
<dbReference type="Proteomes" id="UP000178930">
    <property type="component" value="Unassembled WGS sequence"/>
</dbReference>
<dbReference type="EMBL" id="MHIB01000046">
    <property type="protein sequence ID" value="OGY43014.1"/>
    <property type="molecule type" value="Genomic_DNA"/>
</dbReference>
<reference evidence="1 2" key="1">
    <citation type="journal article" date="2016" name="Nat. Commun.">
        <title>Thousands of microbial genomes shed light on interconnected biogeochemical processes in an aquifer system.</title>
        <authorList>
            <person name="Anantharaman K."/>
            <person name="Brown C.T."/>
            <person name="Hug L.A."/>
            <person name="Sharon I."/>
            <person name="Castelle C.J."/>
            <person name="Probst A.J."/>
            <person name="Thomas B.C."/>
            <person name="Singh A."/>
            <person name="Wilkins M.J."/>
            <person name="Karaoz U."/>
            <person name="Brodie E.L."/>
            <person name="Williams K.H."/>
            <person name="Hubbard S.S."/>
            <person name="Banfield J.F."/>
        </authorList>
    </citation>
    <scope>NUCLEOTIDE SEQUENCE [LARGE SCALE GENOMIC DNA]</scope>
</reference>
<accession>A0A1G1XSS2</accession>
<dbReference type="AlphaFoldDB" id="A0A1G1XSS2"/>
<proteinExistence type="predicted"/>
<comment type="caution">
    <text evidence="1">The sequence shown here is derived from an EMBL/GenBank/DDBJ whole genome shotgun (WGS) entry which is preliminary data.</text>
</comment>
<protein>
    <submittedName>
        <fullName evidence="1">Uncharacterized protein</fullName>
    </submittedName>
</protein>